<evidence type="ECO:0000313" key="3">
    <source>
        <dbReference type="Proteomes" id="UP001642520"/>
    </source>
</evidence>
<keyword evidence="3" id="KW-1185">Reference proteome</keyword>
<name>A0ABP1MYJ5_XYLVO</name>
<dbReference type="InterPro" id="IPR051057">
    <property type="entry name" value="PI-PLC_domain"/>
</dbReference>
<dbReference type="Proteomes" id="UP001642520">
    <property type="component" value="Unassembled WGS sequence"/>
</dbReference>
<dbReference type="PANTHER" id="PTHR13593">
    <property type="match status" value="1"/>
</dbReference>
<dbReference type="InterPro" id="IPR042158">
    <property type="entry name" value="PLCXD1/2/3"/>
</dbReference>
<evidence type="ECO:0000313" key="2">
    <source>
        <dbReference type="EMBL" id="CAL7933201.1"/>
    </source>
</evidence>
<evidence type="ECO:0000259" key="1">
    <source>
        <dbReference type="SMART" id="SM00148"/>
    </source>
</evidence>
<reference evidence="2 3" key="1">
    <citation type="submission" date="2024-08" db="EMBL/GenBank/DDBJ databases">
        <authorList>
            <person name="Will J Nash"/>
            <person name="Angela Man"/>
            <person name="Seanna McTaggart"/>
            <person name="Kendall Baker"/>
            <person name="Tom Barker"/>
            <person name="Leah Catchpole"/>
            <person name="Alex Durrant"/>
            <person name="Karim Gharbi"/>
            <person name="Naomi Irish"/>
            <person name="Gemy Kaithakottil"/>
            <person name="Debby Ku"/>
            <person name="Aaliyah Providence"/>
            <person name="Felix Shaw"/>
            <person name="David Swarbreck"/>
            <person name="Chris Watkins"/>
            <person name="Ann M. McCartney"/>
            <person name="Giulio Formenti"/>
            <person name="Alice Mouton"/>
            <person name="Noel Vella"/>
            <person name="Bjorn M von Reumont"/>
            <person name="Adriana Vella"/>
            <person name="Wilfried Haerty"/>
        </authorList>
    </citation>
    <scope>NUCLEOTIDE SEQUENCE [LARGE SCALE GENOMIC DNA]</scope>
</reference>
<protein>
    <recommendedName>
        <fullName evidence="1">Phosphatidylinositol-specific phospholipase C X domain-containing protein</fullName>
    </recommendedName>
</protein>
<dbReference type="SUPFAM" id="SSF51695">
    <property type="entry name" value="PLC-like phosphodiesterases"/>
    <property type="match status" value="1"/>
</dbReference>
<proteinExistence type="predicted"/>
<dbReference type="PANTHER" id="PTHR13593:SF113">
    <property type="entry name" value="SI:DKEY-266F7.9"/>
    <property type="match status" value="1"/>
</dbReference>
<dbReference type="InterPro" id="IPR017946">
    <property type="entry name" value="PLC-like_Pdiesterase_TIM-brl"/>
</dbReference>
<dbReference type="CDD" id="cd08616">
    <property type="entry name" value="PI-PLCXD1c"/>
    <property type="match status" value="1"/>
</dbReference>
<gene>
    <name evidence="2" type="ORF">XYLVIOL_LOCUS353</name>
</gene>
<comment type="caution">
    <text evidence="2">The sequence shown here is derived from an EMBL/GenBank/DDBJ whole genome shotgun (WGS) entry which is preliminary data.</text>
</comment>
<dbReference type="Pfam" id="PF00388">
    <property type="entry name" value="PI-PLC-X"/>
    <property type="match status" value="1"/>
</dbReference>
<sequence>MESENNKMTDFPRQPKQKNISSVEELEYWMTRLPASTRDLPIIYLAIPGSHNTMTYTINRQSDVGPDEPRYIRALGRYFSSVSKPIIFNWSITQNKSIKDQLNGGIRYLDLRVATKSTDNHIYFLHGLYGSKIYQSLKEIAEWLVSHTNEIIILDFQHFYLFAEINHRHLIEIIYQTFQTKLCPVSSTFDHITLRSLNLKNYQIIVIYRNAYAQNYSHLWPSGLWRTPWPNTVRVNELINFLNVELRSRSLQIGFISQCLLTPDVFYVLKNPCGTLKTNLVAQCQKDILSWINQKQPGRGGLNVVIADFIADNDFIFCKTVIDSNKKFLKL</sequence>
<dbReference type="PROSITE" id="PS50007">
    <property type="entry name" value="PIPLC_X_DOMAIN"/>
    <property type="match status" value="1"/>
</dbReference>
<dbReference type="EMBL" id="CAXAJV020001281">
    <property type="protein sequence ID" value="CAL7933201.1"/>
    <property type="molecule type" value="Genomic_DNA"/>
</dbReference>
<dbReference type="InterPro" id="IPR000909">
    <property type="entry name" value="PLipase_C_PInositol-sp_X_dom"/>
</dbReference>
<dbReference type="Gene3D" id="3.20.20.190">
    <property type="entry name" value="Phosphatidylinositol (PI) phosphodiesterase"/>
    <property type="match status" value="1"/>
</dbReference>
<organism evidence="2 3">
    <name type="scientific">Xylocopa violacea</name>
    <name type="common">Violet carpenter bee</name>
    <name type="synonym">Apis violacea</name>
    <dbReference type="NCBI Taxonomy" id="135666"/>
    <lineage>
        <taxon>Eukaryota</taxon>
        <taxon>Metazoa</taxon>
        <taxon>Ecdysozoa</taxon>
        <taxon>Arthropoda</taxon>
        <taxon>Hexapoda</taxon>
        <taxon>Insecta</taxon>
        <taxon>Pterygota</taxon>
        <taxon>Neoptera</taxon>
        <taxon>Endopterygota</taxon>
        <taxon>Hymenoptera</taxon>
        <taxon>Apocrita</taxon>
        <taxon>Aculeata</taxon>
        <taxon>Apoidea</taxon>
        <taxon>Anthophila</taxon>
        <taxon>Apidae</taxon>
        <taxon>Xylocopa</taxon>
        <taxon>Xylocopa</taxon>
    </lineage>
</organism>
<accession>A0ABP1MYJ5</accession>
<dbReference type="SMART" id="SM00148">
    <property type="entry name" value="PLCXc"/>
    <property type="match status" value="1"/>
</dbReference>
<feature type="domain" description="Phosphatidylinositol-specific phospholipase C X" evidence="1">
    <location>
        <begin position="36"/>
        <end position="209"/>
    </location>
</feature>